<gene>
    <name evidence="21" type="primary">dclre1b</name>
</gene>
<dbReference type="GO" id="GO:0008800">
    <property type="term" value="F:beta-lactamase activity"/>
    <property type="evidence" value="ECO:0007669"/>
    <property type="project" value="UniProtKB-EC"/>
</dbReference>
<evidence type="ECO:0000256" key="15">
    <source>
        <dbReference type="ARBA" id="ARBA00041693"/>
    </source>
</evidence>
<evidence type="ECO:0000256" key="4">
    <source>
        <dbReference type="ARBA" id="ARBA00010304"/>
    </source>
</evidence>
<evidence type="ECO:0000256" key="13">
    <source>
        <dbReference type="ARBA" id="ARBA00023242"/>
    </source>
</evidence>
<dbReference type="GO" id="GO:0003684">
    <property type="term" value="F:damaged DNA binding"/>
    <property type="evidence" value="ECO:0007669"/>
    <property type="project" value="TreeGrafter"/>
</dbReference>
<organism evidence="20 21">
    <name type="scientific">Clupea harengus</name>
    <name type="common">Atlantic herring</name>
    <dbReference type="NCBI Taxonomy" id="7950"/>
    <lineage>
        <taxon>Eukaryota</taxon>
        <taxon>Metazoa</taxon>
        <taxon>Chordata</taxon>
        <taxon>Craniata</taxon>
        <taxon>Vertebrata</taxon>
        <taxon>Euteleostomi</taxon>
        <taxon>Actinopterygii</taxon>
        <taxon>Neopterygii</taxon>
        <taxon>Teleostei</taxon>
        <taxon>Clupei</taxon>
        <taxon>Clupeiformes</taxon>
        <taxon>Clupeoidei</taxon>
        <taxon>Clupeidae</taxon>
        <taxon>Clupea</taxon>
    </lineage>
</organism>
<keyword evidence="7" id="KW-0540">Nuclease</keyword>
<dbReference type="RefSeq" id="XP_012696372.1">
    <property type="nucleotide sequence ID" value="XM_012840918.3"/>
</dbReference>
<dbReference type="GO" id="GO:0006303">
    <property type="term" value="P:double-strand break repair via nonhomologous end joining"/>
    <property type="evidence" value="ECO:0007669"/>
    <property type="project" value="TreeGrafter"/>
</dbReference>
<keyword evidence="11" id="KW-0779">Telomere</keyword>
<evidence type="ECO:0000256" key="8">
    <source>
        <dbReference type="ARBA" id="ARBA00022763"/>
    </source>
</evidence>
<evidence type="ECO:0000313" key="21">
    <source>
        <dbReference type="RefSeq" id="XP_012696372.1"/>
    </source>
</evidence>
<keyword evidence="9" id="KW-0378">Hydrolase</keyword>
<dbReference type="CTD" id="64858"/>
<evidence type="ECO:0000256" key="9">
    <source>
        <dbReference type="ARBA" id="ARBA00022801"/>
    </source>
</evidence>
<dbReference type="Pfam" id="PF12706">
    <property type="entry name" value="Lactamase_B_2"/>
    <property type="match status" value="1"/>
</dbReference>
<dbReference type="Gene3D" id="3.40.50.12650">
    <property type="match status" value="1"/>
</dbReference>
<dbReference type="GO" id="GO:0036297">
    <property type="term" value="P:interstrand cross-link repair"/>
    <property type="evidence" value="ECO:0007669"/>
    <property type="project" value="TreeGrafter"/>
</dbReference>
<evidence type="ECO:0000313" key="20">
    <source>
        <dbReference type="Proteomes" id="UP000515152"/>
    </source>
</evidence>
<evidence type="ECO:0000256" key="7">
    <source>
        <dbReference type="ARBA" id="ARBA00022722"/>
    </source>
</evidence>
<dbReference type="GO" id="GO:0000781">
    <property type="term" value="C:chromosome, telomeric region"/>
    <property type="evidence" value="ECO:0007669"/>
    <property type="project" value="UniProtKB-SubCell"/>
</dbReference>
<evidence type="ECO:0000256" key="1">
    <source>
        <dbReference type="ARBA" id="ARBA00001526"/>
    </source>
</evidence>
<reference evidence="21" key="1">
    <citation type="submission" date="2025-08" db="UniProtKB">
        <authorList>
            <consortium name="RefSeq"/>
        </authorList>
    </citation>
    <scope>IDENTIFICATION</scope>
</reference>
<evidence type="ECO:0000256" key="17">
    <source>
        <dbReference type="SAM" id="MobiDB-lite"/>
    </source>
</evidence>
<sequence>MNGKVIPYTPLAVDFWQVRKCAHVRLFFLSHMHSDHTSGLTSTWSNRPIYCSPITAKLAKLKLQVKDKWIHPLELSEPHLLALDDIGKEKMTVTLIEANHCPGAVMFLFEGYFGNILYTGDFRYTPSMLRESCLRTQTTIDVLYLDNTNCDPTRTLPSRKCAMQQVKEVIRAHPGHRVVIGLYSLGKETLLVELALEFKTWVEVTAQRLETLLALELPDVFTTEHGAGRIRVVNQDQIRAANLLQWNQEEPTLAILPTSRPVVSCHPNVHVVPYSDHSSYQELEDFLSALRPISIVPIVGTGLPSFSAVFSPRKKRRKTVVPESVQRYMTCQPAGPVHWPGQAFLPQRGARSVPRGVVFESPPKCPPHRKGGPSDKEANPTEDTESTLNGSDCILMDMEQGSIIDVESEVSLRLAEEESEVNMRLAGVESELCLRLAEDGGENDGVAESQPSRSRSQLALEPCDDGTVQTLSRAEAEGNSPNRTGPTHLDRCSSLERISLHDNACVMASAAAATPRDPSLPAFHGQVYAEDTDKGEQWLLGTLVFPEEELTHGSEVLVGLGRLYNLCPLNGPKGAGDPFEAAIKRFRAALG</sequence>
<evidence type="ECO:0000256" key="10">
    <source>
        <dbReference type="ARBA" id="ARBA00022839"/>
    </source>
</evidence>
<dbReference type="OrthoDB" id="262529at2759"/>
<dbReference type="PANTHER" id="PTHR23240">
    <property type="entry name" value="DNA CROSS-LINK REPAIR PROTEIN PSO2/SNM1-RELATED"/>
    <property type="match status" value="1"/>
</dbReference>
<dbReference type="Pfam" id="PF07522">
    <property type="entry name" value="DRMBL"/>
    <property type="match status" value="1"/>
</dbReference>
<keyword evidence="6" id="KW-0158">Chromosome</keyword>
<dbReference type="InterPro" id="IPR036866">
    <property type="entry name" value="RibonucZ/Hydroxyglut_hydro"/>
</dbReference>
<evidence type="ECO:0000259" key="19">
    <source>
        <dbReference type="Pfam" id="PF12706"/>
    </source>
</evidence>
<feature type="region of interest" description="Disordered" evidence="17">
    <location>
        <begin position="441"/>
        <end position="462"/>
    </location>
</feature>
<evidence type="ECO:0000256" key="6">
    <source>
        <dbReference type="ARBA" id="ARBA00022454"/>
    </source>
</evidence>
<evidence type="ECO:0000256" key="2">
    <source>
        <dbReference type="ARBA" id="ARBA00004123"/>
    </source>
</evidence>
<comment type="similarity">
    <text evidence="4">Belongs to the DNA repair metallo-beta-lactamase (DRMBL) family.</text>
</comment>
<keyword evidence="12" id="KW-0234">DNA repair</keyword>
<feature type="domain" description="Metallo-beta-lactamase" evidence="19">
    <location>
        <begin position="21"/>
        <end position="159"/>
    </location>
</feature>
<dbReference type="InterPro" id="IPR001279">
    <property type="entry name" value="Metallo-B-lactamas"/>
</dbReference>
<dbReference type="AlphaFoldDB" id="A0A6P3WE63"/>
<evidence type="ECO:0000256" key="5">
    <source>
        <dbReference type="ARBA" id="ARBA00012865"/>
    </source>
</evidence>
<dbReference type="GO" id="GO:0035312">
    <property type="term" value="F:5'-3' DNA exonuclease activity"/>
    <property type="evidence" value="ECO:0007669"/>
    <property type="project" value="TreeGrafter"/>
</dbReference>
<comment type="subcellular location">
    <subcellularLocation>
        <location evidence="3">Chromosome</location>
        <location evidence="3">Telomere</location>
    </subcellularLocation>
    <subcellularLocation>
        <location evidence="2">Nucleus</location>
    </subcellularLocation>
</comment>
<comment type="catalytic activity">
    <reaction evidence="1">
        <text>a beta-lactam + H2O = a substituted beta-amino acid</text>
        <dbReference type="Rhea" id="RHEA:20401"/>
        <dbReference type="ChEBI" id="CHEBI:15377"/>
        <dbReference type="ChEBI" id="CHEBI:35627"/>
        <dbReference type="ChEBI" id="CHEBI:140347"/>
        <dbReference type="EC" id="3.5.2.6"/>
    </reaction>
</comment>
<dbReference type="InterPro" id="IPR011084">
    <property type="entry name" value="DRMBL"/>
</dbReference>
<keyword evidence="10 21" id="KW-0269">Exonuclease</keyword>
<dbReference type="GO" id="GO:0000723">
    <property type="term" value="P:telomere maintenance"/>
    <property type="evidence" value="ECO:0007669"/>
    <property type="project" value="TreeGrafter"/>
</dbReference>
<evidence type="ECO:0000256" key="12">
    <source>
        <dbReference type="ARBA" id="ARBA00023204"/>
    </source>
</evidence>
<dbReference type="PANTHER" id="PTHR23240:SF26">
    <property type="entry name" value="5' EXONUCLEASE APOLLO"/>
    <property type="match status" value="1"/>
</dbReference>
<keyword evidence="8" id="KW-0227">DNA damage</keyword>
<evidence type="ECO:0000259" key="18">
    <source>
        <dbReference type="Pfam" id="PF07522"/>
    </source>
</evidence>
<evidence type="ECO:0000256" key="11">
    <source>
        <dbReference type="ARBA" id="ARBA00022895"/>
    </source>
</evidence>
<dbReference type="Proteomes" id="UP000515152">
    <property type="component" value="Chromosome 4"/>
</dbReference>
<keyword evidence="13" id="KW-0539">Nucleus</keyword>
<dbReference type="Gene3D" id="3.60.15.10">
    <property type="entry name" value="Ribonuclease Z/Hydroxyacylglutathione hydrolase-like"/>
    <property type="match status" value="1"/>
</dbReference>
<dbReference type="GO" id="GO:0005634">
    <property type="term" value="C:nucleus"/>
    <property type="evidence" value="ECO:0007669"/>
    <property type="project" value="UniProtKB-SubCell"/>
</dbReference>
<dbReference type="KEGG" id="char:105912008"/>
<proteinExistence type="inferred from homology"/>
<keyword evidence="20" id="KW-1185">Reference proteome</keyword>
<feature type="region of interest" description="Disordered" evidence="17">
    <location>
        <begin position="355"/>
        <end position="389"/>
    </location>
</feature>
<dbReference type="EC" id="3.5.2.6" evidence="5"/>
<protein>
    <recommendedName>
        <fullName evidence="14">5' exonuclease Apollo</fullName>
        <ecNumber evidence="5">3.5.2.6</ecNumber>
    </recommendedName>
    <alternativeName>
        <fullName evidence="15">DNA cross-link repair 1B protein</fullName>
    </alternativeName>
    <alternativeName>
        <fullName evidence="16">SNM1 homolog B</fullName>
    </alternativeName>
</protein>
<accession>A0A6P3WE63</accession>
<evidence type="ECO:0000256" key="14">
    <source>
        <dbReference type="ARBA" id="ARBA00039555"/>
    </source>
</evidence>
<evidence type="ECO:0000256" key="3">
    <source>
        <dbReference type="ARBA" id="ARBA00004574"/>
    </source>
</evidence>
<name>A0A6P3WE63_CLUHA</name>
<dbReference type="SUPFAM" id="SSF56281">
    <property type="entry name" value="Metallo-hydrolase/oxidoreductase"/>
    <property type="match status" value="1"/>
</dbReference>
<dbReference type="GeneID" id="105912008"/>
<feature type="domain" description="DNA repair metallo-beta-lactamase" evidence="18">
    <location>
        <begin position="246"/>
        <end position="299"/>
    </location>
</feature>
<dbReference type="CDD" id="cd16273">
    <property type="entry name" value="SNM1A-1C-like_MBL-fold"/>
    <property type="match status" value="1"/>
</dbReference>
<evidence type="ECO:0000256" key="16">
    <source>
        <dbReference type="ARBA" id="ARBA00042738"/>
    </source>
</evidence>
<dbReference type="FunFam" id="3.40.50.12650:FF:000003">
    <property type="entry name" value="DNA cross-link repair 1B"/>
    <property type="match status" value="1"/>
</dbReference>